<sequence length="51" mass="6069">MQSFKKRVGLCKMLLRHLALAARTSALTFVVDKRRFSQSRFVFPHLIRFIF</sequence>
<organism evidence="2 3">
    <name type="scientific">Celeribacter marinus</name>
    <dbReference type="NCBI Taxonomy" id="1397108"/>
    <lineage>
        <taxon>Bacteria</taxon>
        <taxon>Pseudomonadati</taxon>
        <taxon>Pseudomonadota</taxon>
        <taxon>Alphaproteobacteria</taxon>
        <taxon>Rhodobacterales</taxon>
        <taxon>Roseobacteraceae</taxon>
        <taxon>Celeribacter</taxon>
    </lineage>
</organism>
<evidence type="ECO:0000313" key="3">
    <source>
        <dbReference type="Proteomes" id="UP000064920"/>
    </source>
</evidence>
<reference evidence="2 3" key="1">
    <citation type="submission" date="2015-05" db="EMBL/GenBank/DDBJ databases">
        <authorList>
            <person name="Wang D.B."/>
            <person name="Wang M."/>
        </authorList>
    </citation>
    <scope>NUCLEOTIDE SEQUENCE [LARGE SCALE GENOMIC DNA]</scope>
    <source>
        <strain evidence="2 3">IMCC 12053</strain>
    </source>
</reference>
<dbReference type="AlphaFoldDB" id="A0A0N7HI92"/>
<evidence type="ECO:0000313" key="2">
    <source>
        <dbReference type="EMBL" id="ALI54573.1"/>
    </source>
</evidence>
<dbReference type="Proteomes" id="UP000064920">
    <property type="component" value="Chromosome"/>
</dbReference>
<keyword evidence="3" id="KW-1185">Reference proteome</keyword>
<keyword evidence="1" id="KW-0732">Signal</keyword>
<accession>A0A0N7HI92</accession>
<evidence type="ECO:0000256" key="1">
    <source>
        <dbReference type="SAM" id="SignalP"/>
    </source>
</evidence>
<gene>
    <name evidence="2" type="ORF">IMCC12053_625</name>
</gene>
<evidence type="ECO:0008006" key="4">
    <source>
        <dbReference type="Google" id="ProtNLM"/>
    </source>
</evidence>
<proteinExistence type="predicted"/>
<dbReference type="EMBL" id="CP012023">
    <property type="protein sequence ID" value="ALI54573.1"/>
    <property type="molecule type" value="Genomic_DNA"/>
</dbReference>
<feature type="chain" id="PRO_5006012667" description="Mobile element protein" evidence="1">
    <location>
        <begin position="22"/>
        <end position="51"/>
    </location>
</feature>
<protein>
    <recommendedName>
        <fullName evidence="4">Mobile element protein</fullName>
    </recommendedName>
</protein>
<name>A0A0N7HI92_9RHOB</name>
<feature type="signal peptide" evidence="1">
    <location>
        <begin position="1"/>
        <end position="21"/>
    </location>
</feature>
<dbReference type="KEGG" id="cmar:IMCC12053_625"/>